<evidence type="ECO:0000256" key="4">
    <source>
        <dbReference type="ARBA" id="ARBA00023274"/>
    </source>
</evidence>
<feature type="region of interest" description="Disordered" evidence="5">
    <location>
        <begin position="80"/>
        <end position="104"/>
    </location>
</feature>
<keyword evidence="3" id="KW-0496">Mitochondrion</keyword>
<evidence type="ECO:0000259" key="6">
    <source>
        <dbReference type="SMART" id="SM00916"/>
    </source>
</evidence>
<organism evidence="7 8">
    <name type="scientific">Ophiocordyceps australis</name>
    <dbReference type="NCBI Taxonomy" id="1399860"/>
    <lineage>
        <taxon>Eukaryota</taxon>
        <taxon>Fungi</taxon>
        <taxon>Dikarya</taxon>
        <taxon>Ascomycota</taxon>
        <taxon>Pezizomycotina</taxon>
        <taxon>Sordariomycetes</taxon>
        <taxon>Hypocreomycetidae</taxon>
        <taxon>Hypocreales</taxon>
        <taxon>Ophiocordycipitaceae</taxon>
        <taxon>Ophiocordyceps</taxon>
    </lineage>
</organism>
<proteinExistence type="predicted"/>
<comment type="subcellular location">
    <subcellularLocation>
        <location evidence="1">Mitochondrion</location>
    </subcellularLocation>
</comment>
<accession>A0A2C5Y8V6</accession>
<dbReference type="Gene3D" id="3.40.30.10">
    <property type="entry name" value="Glutaredoxin"/>
    <property type="match status" value="1"/>
</dbReference>
<dbReference type="GO" id="GO:0005840">
    <property type="term" value="C:ribosome"/>
    <property type="evidence" value="ECO:0007669"/>
    <property type="project" value="UniProtKB-KW"/>
</dbReference>
<evidence type="ECO:0000256" key="2">
    <source>
        <dbReference type="ARBA" id="ARBA00022980"/>
    </source>
</evidence>
<dbReference type="EMBL" id="NJET01000021">
    <property type="protein sequence ID" value="PHH65147.1"/>
    <property type="molecule type" value="Genomic_DNA"/>
</dbReference>
<dbReference type="Pfam" id="PF05047">
    <property type="entry name" value="L51_S25_CI-B8"/>
    <property type="match status" value="1"/>
</dbReference>
<protein>
    <recommendedName>
        <fullName evidence="6">Ribosomal protein/NADH dehydrogenase domain-containing protein</fullName>
    </recommendedName>
</protein>
<dbReference type="AlphaFoldDB" id="A0A2C5Y8V6"/>
<dbReference type="SMART" id="SM00916">
    <property type="entry name" value="L51_S25_CI-B8"/>
    <property type="match status" value="1"/>
</dbReference>
<feature type="compositionally biased region" description="Polar residues" evidence="5">
    <location>
        <begin position="80"/>
        <end position="93"/>
    </location>
</feature>
<feature type="compositionally biased region" description="Low complexity" evidence="5">
    <location>
        <begin position="94"/>
        <end position="103"/>
    </location>
</feature>
<dbReference type="Proteomes" id="UP000226192">
    <property type="component" value="Unassembled WGS sequence"/>
</dbReference>
<keyword evidence="2" id="KW-0689">Ribosomal protein</keyword>
<dbReference type="PANTHER" id="PTHR13274">
    <property type="entry name" value="MITOCHONDRIAL RIBOSOMAL PROTEIN S25"/>
    <property type="match status" value="1"/>
</dbReference>
<evidence type="ECO:0000313" key="8">
    <source>
        <dbReference type="Proteomes" id="UP000226192"/>
    </source>
</evidence>
<evidence type="ECO:0000313" key="7">
    <source>
        <dbReference type="EMBL" id="PHH65147.1"/>
    </source>
</evidence>
<keyword evidence="4" id="KW-0687">Ribonucleoprotein</keyword>
<gene>
    <name evidence="7" type="ORF">CDD81_3278</name>
</gene>
<evidence type="ECO:0000256" key="5">
    <source>
        <dbReference type="SAM" id="MobiDB-lite"/>
    </source>
</evidence>
<comment type="caution">
    <text evidence="7">The sequence shown here is derived from an EMBL/GenBank/DDBJ whole genome shotgun (WGS) entry which is preliminary data.</text>
</comment>
<dbReference type="InterPro" id="IPR007741">
    <property type="entry name" value="Ribosomal_mL43/mS25/NADH_DH"/>
</dbReference>
<feature type="domain" description="Ribosomal protein/NADH dehydrogenase" evidence="6">
    <location>
        <begin position="28"/>
        <end position="152"/>
    </location>
</feature>
<evidence type="ECO:0000256" key="1">
    <source>
        <dbReference type="ARBA" id="ARBA00004173"/>
    </source>
</evidence>
<evidence type="ECO:0000256" key="3">
    <source>
        <dbReference type="ARBA" id="ARBA00023128"/>
    </source>
</evidence>
<dbReference type="STRING" id="1399860.A0A2C5Y8V6"/>
<name>A0A2C5Y8V6_9HYPO</name>
<dbReference type="InterPro" id="IPR036249">
    <property type="entry name" value="Thioredoxin-like_sf"/>
</dbReference>
<dbReference type="GO" id="GO:1990904">
    <property type="term" value="C:ribonucleoprotein complex"/>
    <property type="evidence" value="ECO:0007669"/>
    <property type="project" value="UniProtKB-KW"/>
</dbReference>
<dbReference type="SUPFAM" id="SSF52833">
    <property type="entry name" value="Thioredoxin-like"/>
    <property type="match status" value="1"/>
</dbReference>
<dbReference type="OrthoDB" id="1696305at2759"/>
<dbReference type="GO" id="GO:0005739">
    <property type="term" value="C:mitochondrion"/>
    <property type="evidence" value="ECO:0007669"/>
    <property type="project" value="UniProtKB-SubCell"/>
</dbReference>
<keyword evidence="8" id="KW-1185">Reference proteome</keyword>
<reference evidence="7 8" key="1">
    <citation type="submission" date="2017-06" db="EMBL/GenBank/DDBJ databases">
        <title>Ant-infecting Ophiocordyceps genomes reveal a high diversity of potential behavioral manipulation genes and a possible major role for enterotoxins.</title>
        <authorList>
            <person name="De Bekker C."/>
            <person name="Evans H.C."/>
            <person name="Brachmann A."/>
            <person name="Hughes D.P."/>
        </authorList>
    </citation>
    <scope>NUCLEOTIDE SEQUENCE [LARGE SCALE GENOMIC DNA]</scope>
    <source>
        <strain evidence="7 8">Map64</strain>
    </source>
</reference>
<dbReference type="InterPro" id="IPR040049">
    <property type="entry name" value="Ribosomal_mS25/mL61"/>
</dbReference>
<dbReference type="PANTHER" id="PTHR13274:SF2">
    <property type="entry name" value="SMALL RIBOSOMAL SUBUNIT PROTEIN MS25"/>
    <property type="match status" value="1"/>
</dbReference>
<dbReference type="GO" id="GO:0003735">
    <property type="term" value="F:structural constituent of ribosome"/>
    <property type="evidence" value="ECO:0007669"/>
    <property type="project" value="InterPro"/>
</dbReference>
<sequence length="208" mass="23288">MFNVRCGPGAAKLPMNITKIHMDFCASLIGGHQGAKKFWRENLPRLKYHNPQIPMLVNRHDENSKDSALSIFMRTTANPPVTVDAPSSTTVNPSATADASSSTSEDKLFYSSRHNMCPLPSPAPNERIVQIQMKNVHSTEILKRFVDESGAKEIKLTDMDSKEQVYFDELAKQRVMSLEAFKRRKANKAKERAFLRQARKAGGPKEAA</sequence>